<evidence type="ECO:0000256" key="3">
    <source>
        <dbReference type="ARBA" id="ARBA00022692"/>
    </source>
</evidence>
<evidence type="ECO:0000313" key="10">
    <source>
        <dbReference type="Proteomes" id="UP000526501"/>
    </source>
</evidence>
<evidence type="ECO:0000313" key="9">
    <source>
        <dbReference type="EMBL" id="MBC2605143.1"/>
    </source>
</evidence>
<feature type="transmembrane region" description="Helical" evidence="7">
    <location>
        <begin position="21"/>
        <end position="42"/>
    </location>
</feature>
<keyword evidence="10" id="KW-1185">Reference proteome</keyword>
<comment type="subcellular location">
    <subcellularLocation>
        <location evidence="6">Cell membrane</location>
        <topology evidence="6">Multi-pass membrane protein</topology>
    </subcellularLocation>
    <subcellularLocation>
        <location evidence="1">Membrane</location>
        <topology evidence="1">Multi-pass membrane protein</topology>
    </subcellularLocation>
</comment>
<dbReference type="PANTHER" id="PTHR11403">
    <property type="entry name" value="CYTOCHROME C OXIDASE SUBUNIT III"/>
    <property type="match status" value="1"/>
</dbReference>
<protein>
    <submittedName>
        <fullName evidence="9">Cytochrome c oxidase subunit 3</fullName>
    </submittedName>
</protein>
<evidence type="ECO:0000256" key="5">
    <source>
        <dbReference type="ARBA" id="ARBA00023136"/>
    </source>
</evidence>
<accession>A0A7X1B5Y5</accession>
<dbReference type="GO" id="GO:0019646">
    <property type="term" value="P:aerobic electron transport chain"/>
    <property type="evidence" value="ECO:0007669"/>
    <property type="project" value="InterPro"/>
</dbReference>
<dbReference type="RefSeq" id="WP_185659036.1">
    <property type="nucleotide sequence ID" value="NZ_CAWPOO010000006.1"/>
</dbReference>
<feature type="domain" description="Heme-copper oxidase subunit III family profile" evidence="8">
    <location>
        <begin position="19"/>
        <end position="192"/>
    </location>
</feature>
<gene>
    <name evidence="9" type="ORF">H5P27_03715</name>
</gene>
<feature type="transmembrane region" description="Helical" evidence="7">
    <location>
        <begin position="131"/>
        <end position="152"/>
    </location>
</feature>
<dbReference type="SUPFAM" id="SSF81452">
    <property type="entry name" value="Cytochrome c oxidase subunit III-like"/>
    <property type="match status" value="1"/>
</dbReference>
<reference evidence="9 10" key="1">
    <citation type="submission" date="2020-07" db="EMBL/GenBank/DDBJ databases">
        <authorList>
            <person name="Feng X."/>
        </authorList>
    </citation>
    <scope>NUCLEOTIDE SEQUENCE [LARGE SCALE GENOMIC DNA]</scope>
    <source>
        <strain evidence="9 10">JCM23202</strain>
    </source>
</reference>
<organism evidence="9 10">
    <name type="scientific">Pelagicoccus albus</name>
    <dbReference type="NCBI Taxonomy" id="415222"/>
    <lineage>
        <taxon>Bacteria</taxon>
        <taxon>Pseudomonadati</taxon>
        <taxon>Verrucomicrobiota</taxon>
        <taxon>Opitutia</taxon>
        <taxon>Puniceicoccales</taxon>
        <taxon>Pelagicoccaceae</taxon>
        <taxon>Pelagicoccus</taxon>
    </lineage>
</organism>
<keyword evidence="4 7" id="KW-1133">Transmembrane helix</keyword>
<keyword evidence="3 6" id="KW-0812">Transmembrane</keyword>
<evidence type="ECO:0000256" key="4">
    <source>
        <dbReference type="ARBA" id="ARBA00022989"/>
    </source>
</evidence>
<evidence type="ECO:0000259" key="8">
    <source>
        <dbReference type="PROSITE" id="PS50253"/>
    </source>
</evidence>
<dbReference type="GO" id="GO:0004129">
    <property type="term" value="F:cytochrome-c oxidase activity"/>
    <property type="evidence" value="ECO:0007669"/>
    <property type="project" value="InterPro"/>
</dbReference>
<keyword evidence="5 7" id="KW-0472">Membrane</keyword>
<evidence type="ECO:0000256" key="2">
    <source>
        <dbReference type="ARBA" id="ARBA00010581"/>
    </source>
</evidence>
<comment type="caution">
    <text evidence="9">The sequence shown here is derived from an EMBL/GenBank/DDBJ whole genome shotgun (WGS) entry which is preliminary data.</text>
</comment>
<dbReference type="InterPro" id="IPR035973">
    <property type="entry name" value="Cyt_c_oxidase_su3-like_sf"/>
</dbReference>
<proteinExistence type="inferred from homology"/>
<sequence length="192" mass="21779">MGHKIVATGRSATGIPTGRLAVWWIIASEIVIFGGLIAAYLINRFLHGSWAQSAAHTNTFIGGANTFWLLTSSYFVVLAHAASERRDAKETRKYIWLTIALGGCFMAFKSYEYATEISHGYTILTSNFWSFYYTATALHGFHVVCGMVIMAIIAEKDIKNEQNWHRVENIGLYWHFVDIVWIFLFPLLYIAK</sequence>
<dbReference type="Proteomes" id="UP000526501">
    <property type="component" value="Unassembled WGS sequence"/>
</dbReference>
<evidence type="ECO:0000256" key="1">
    <source>
        <dbReference type="ARBA" id="ARBA00004141"/>
    </source>
</evidence>
<dbReference type="GO" id="GO:0005886">
    <property type="term" value="C:plasma membrane"/>
    <property type="evidence" value="ECO:0007669"/>
    <property type="project" value="UniProtKB-SubCell"/>
</dbReference>
<comment type="similarity">
    <text evidence="2 6">Belongs to the cytochrome c oxidase subunit 3 family.</text>
</comment>
<dbReference type="Pfam" id="PF00510">
    <property type="entry name" value="COX3"/>
    <property type="match status" value="1"/>
</dbReference>
<dbReference type="PANTHER" id="PTHR11403:SF6">
    <property type="entry name" value="NITRIC OXIDE REDUCTASE SUBUNIT E"/>
    <property type="match status" value="1"/>
</dbReference>
<evidence type="ECO:0000256" key="6">
    <source>
        <dbReference type="RuleBase" id="RU003376"/>
    </source>
</evidence>
<dbReference type="EMBL" id="JACHVC010000006">
    <property type="protein sequence ID" value="MBC2605143.1"/>
    <property type="molecule type" value="Genomic_DNA"/>
</dbReference>
<name>A0A7X1B5Y5_9BACT</name>
<dbReference type="InterPro" id="IPR000298">
    <property type="entry name" value="Cyt_c_oxidase-like_su3"/>
</dbReference>
<feature type="transmembrane region" description="Helical" evidence="7">
    <location>
        <begin position="94"/>
        <end position="111"/>
    </location>
</feature>
<dbReference type="PROSITE" id="PS50253">
    <property type="entry name" value="COX3"/>
    <property type="match status" value="1"/>
</dbReference>
<feature type="transmembrane region" description="Helical" evidence="7">
    <location>
        <begin position="62"/>
        <end position="82"/>
    </location>
</feature>
<dbReference type="InterPro" id="IPR013833">
    <property type="entry name" value="Cyt_c_oxidase_su3_a-hlx"/>
</dbReference>
<evidence type="ECO:0000256" key="7">
    <source>
        <dbReference type="SAM" id="Phobius"/>
    </source>
</evidence>
<dbReference type="AlphaFoldDB" id="A0A7X1B5Y5"/>
<dbReference type="InterPro" id="IPR024791">
    <property type="entry name" value="Cyt_c/ubiquinol_Oxase_su3"/>
</dbReference>
<dbReference type="Gene3D" id="1.20.120.80">
    <property type="entry name" value="Cytochrome c oxidase, subunit III, four-helix bundle"/>
    <property type="match status" value="1"/>
</dbReference>
<feature type="transmembrane region" description="Helical" evidence="7">
    <location>
        <begin position="172"/>
        <end position="191"/>
    </location>
</feature>